<dbReference type="RefSeq" id="WP_052446195.1">
    <property type="nucleotide sequence ID" value="NZ_FNGU01000001.1"/>
</dbReference>
<dbReference type="InterPro" id="IPR044880">
    <property type="entry name" value="NCX_ion-bd_dom_sf"/>
</dbReference>
<dbReference type="OrthoDB" id="9794225at2"/>
<feature type="transmembrane region" description="Helical" evidence="5">
    <location>
        <begin position="269"/>
        <end position="289"/>
    </location>
</feature>
<feature type="transmembrane region" description="Helical" evidence="5">
    <location>
        <begin position="76"/>
        <end position="96"/>
    </location>
</feature>
<evidence type="ECO:0000256" key="2">
    <source>
        <dbReference type="ARBA" id="ARBA00022692"/>
    </source>
</evidence>
<dbReference type="EMBL" id="FNGU01000001">
    <property type="protein sequence ID" value="SDL38925.1"/>
    <property type="molecule type" value="Genomic_DNA"/>
</dbReference>
<accession>A0A1G9JNZ0</accession>
<feature type="domain" description="Sodium/calcium exchanger membrane region" evidence="6">
    <location>
        <begin position="174"/>
        <end position="314"/>
    </location>
</feature>
<evidence type="ECO:0000256" key="1">
    <source>
        <dbReference type="ARBA" id="ARBA00004141"/>
    </source>
</evidence>
<feature type="transmembrane region" description="Helical" evidence="5">
    <location>
        <begin position="243"/>
        <end position="263"/>
    </location>
</feature>
<organism evidence="7 8">
    <name type="scientific">Geoalkalibacter ferrihydriticus</name>
    <dbReference type="NCBI Taxonomy" id="392333"/>
    <lineage>
        <taxon>Bacteria</taxon>
        <taxon>Pseudomonadati</taxon>
        <taxon>Thermodesulfobacteriota</taxon>
        <taxon>Desulfuromonadia</taxon>
        <taxon>Desulfuromonadales</taxon>
        <taxon>Geoalkalibacteraceae</taxon>
        <taxon>Geoalkalibacter</taxon>
    </lineage>
</organism>
<dbReference type="GO" id="GO:0005262">
    <property type="term" value="F:calcium channel activity"/>
    <property type="evidence" value="ECO:0007669"/>
    <property type="project" value="TreeGrafter"/>
</dbReference>
<feature type="transmembrane region" description="Helical" evidence="5">
    <location>
        <begin position="298"/>
        <end position="314"/>
    </location>
</feature>
<proteinExistence type="predicted"/>
<feature type="transmembrane region" description="Helical" evidence="5">
    <location>
        <begin position="44"/>
        <end position="64"/>
    </location>
</feature>
<dbReference type="Proteomes" id="UP000182146">
    <property type="component" value="Unassembled WGS sequence"/>
</dbReference>
<evidence type="ECO:0000259" key="6">
    <source>
        <dbReference type="Pfam" id="PF01699"/>
    </source>
</evidence>
<keyword evidence="3 5" id="KW-1133">Transmembrane helix</keyword>
<feature type="transmembrane region" description="Helical" evidence="5">
    <location>
        <begin position="174"/>
        <end position="202"/>
    </location>
</feature>
<sequence length="315" mass="33363">MDMVLTVLVFFAGLLLLYYGAEYLVTGSSHLAFSFGVRPLIVGMTVIAFATSMPELMVSLLAAFKGSSDIAAGNIIGSNIANVGLILGVAGLMMPMTVARSTLMREIPFMIGVSLLLYLFVLDGVLGFANGLILFLLLIGFLLYCLRTARTGSVVEVDAEAPRGRPGESRRRHLVFIGLGMVGLGVGAELMVRSAVIIATALGISELVIGMTVVALGTSLPELAASVVSAWKGEMDLSVGNVIGSNIFNVLFVLGICPMIRPLSIDPSVLRFELPIMLAFSIALIPLLLPGMKLDRPRGALLLTAYLIFIGVLFV</sequence>
<evidence type="ECO:0000256" key="3">
    <source>
        <dbReference type="ARBA" id="ARBA00022989"/>
    </source>
</evidence>
<gene>
    <name evidence="7" type="ORF">SAMN05660860_00510</name>
</gene>
<keyword evidence="2 5" id="KW-0812">Transmembrane</keyword>
<keyword evidence="4 5" id="KW-0472">Membrane</keyword>
<dbReference type="STRING" id="392333.SAMN05660860_00510"/>
<name>A0A1G9JNZ0_9BACT</name>
<dbReference type="PANTHER" id="PTHR10846">
    <property type="entry name" value="SODIUM/POTASSIUM/CALCIUM EXCHANGER"/>
    <property type="match status" value="1"/>
</dbReference>
<dbReference type="GO" id="GO:0006874">
    <property type="term" value="P:intracellular calcium ion homeostasis"/>
    <property type="evidence" value="ECO:0007669"/>
    <property type="project" value="TreeGrafter"/>
</dbReference>
<evidence type="ECO:0000256" key="5">
    <source>
        <dbReference type="SAM" id="Phobius"/>
    </source>
</evidence>
<dbReference type="PANTHER" id="PTHR10846:SF8">
    <property type="entry name" value="INNER MEMBRANE PROTEIN YRBG"/>
    <property type="match status" value="1"/>
</dbReference>
<evidence type="ECO:0000313" key="7">
    <source>
        <dbReference type="EMBL" id="SDL38925.1"/>
    </source>
</evidence>
<reference evidence="7 8" key="1">
    <citation type="submission" date="2016-10" db="EMBL/GenBank/DDBJ databases">
        <authorList>
            <person name="de Groot N.N."/>
        </authorList>
    </citation>
    <scope>NUCLEOTIDE SEQUENCE [LARGE SCALE GENOMIC DNA]</scope>
    <source>
        <strain evidence="7 8">DSM 17813</strain>
    </source>
</reference>
<evidence type="ECO:0000256" key="4">
    <source>
        <dbReference type="ARBA" id="ARBA00023136"/>
    </source>
</evidence>
<dbReference type="GO" id="GO:0005886">
    <property type="term" value="C:plasma membrane"/>
    <property type="evidence" value="ECO:0007669"/>
    <property type="project" value="TreeGrafter"/>
</dbReference>
<dbReference type="NCBIfam" id="TIGR00367">
    <property type="entry name" value="calcium/sodium antiporter"/>
    <property type="match status" value="1"/>
</dbReference>
<dbReference type="InterPro" id="IPR004837">
    <property type="entry name" value="NaCa_Exmemb"/>
</dbReference>
<dbReference type="Gene3D" id="1.20.1420.30">
    <property type="entry name" value="NCX, central ion-binding region"/>
    <property type="match status" value="1"/>
</dbReference>
<feature type="domain" description="Sodium/calcium exchanger membrane region" evidence="6">
    <location>
        <begin position="7"/>
        <end position="145"/>
    </location>
</feature>
<dbReference type="InterPro" id="IPR004481">
    <property type="entry name" value="K/Na/Ca-exchanger"/>
</dbReference>
<dbReference type="AlphaFoldDB" id="A0A1G9JNZ0"/>
<protein>
    <submittedName>
        <fullName evidence="7">Cation:H+ antiporter</fullName>
    </submittedName>
</protein>
<feature type="transmembrane region" description="Helical" evidence="5">
    <location>
        <begin position="116"/>
        <end position="144"/>
    </location>
</feature>
<dbReference type="Pfam" id="PF01699">
    <property type="entry name" value="Na_Ca_ex"/>
    <property type="match status" value="2"/>
</dbReference>
<evidence type="ECO:0000313" key="8">
    <source>
        <dbReference type="Proteomes" id="UP000182146"/>
    </source>
</evidence>
<comment type="subcellular location">
    <subcellularLocation>
        <location evidence="1">Membrane</location>
        <topology evidence="1">Multi-pass membrane protein</topology>
    </subcellularLocation>
</comment>
<dbReference type="GO" id="GO:0008273">
    <property type="term" value="F:calcium, potassium:sodium antiporter activity"/>
    <property type="evidence" value="ECO:0007669"/>
    <property type="project" value="TreeGrafter"/>
</dbReference>